<evidence type="ECO:0000313" key="1">
    <source>
        <dbReference type="EMBL" id="EOA85991.1"/>
    </source>
</evidence>
<keyword evidence="2" id="KW-1185">Reference proteome</keyword>
<dbReference type="AlphaFoldDB" id="R0IMG7"/>
<organism evidence="1 2">
    <name type="scientific">Exserohilum turcicum (strain 28A)</name>
    <name type="common">Northern leaf blight fungus</name>
    <name type="synonym">Setosphaeria turcica</name>
    <dbReference type="NCBI Taxonomy" id="671987"/>
    <lineage>
        <taxon>Eukaryota</taxon>
        <taxon>Fungi</taxon>
        <taxon>Dikarya</taxon>
        <taxon>Ascomycota</taxon>
        <taxon>Pezizomycotina</taxon>
        <taxon>Dothideomycetes</taxon>
        <taxon>Pleosporomycetidae</taxon>
        <taxon>Pleosporales</taxon>
        <taxon>Pleosporineae</taxon>
        <taxon>Pleosporaceae</taxon>
        <taxon>Exserohilum</taxon>
    </lineage>
</organism>
<dbReference type="RefSeq" id="XP_008026390.1">
    <property type="nucleotide sequence ID" value="XM_008028199.1"/>
</dbReference>
<reference evidence="1 2" key="2">
    <citation type="journal article" date="2013" name="PLoS Genet.">
        <title>Comparative genome structure, secondary metabolite, and effector coding capacity across Cochliobolus pathogens.</title>
        <authorList>
            <person name="Condon B.J."/>
            <person name="Leng Y."/>
            <person name="Wu D."/>
            <person name="Bushley K.E."/>
            <person name="Ohm R.A."/>
            <person name="Otillar R."/>
            <person name="Martin J."/>
            <person name="Schackwitz W."/>
            <person name="Grimwood J."/>
            <person name="MohdZainudin N."/>
            <person name="Xue C."/>
            <person name="Wang R."/>
            <person name="Manning V.A."/>
            <person name="Dhillon B."/>
            <person name="Tu Z.J."/>
            <person name="Steffenson B.J."/>
            <person name="Salamov A."/>
            <person name="Sun H."/>
            <person name="Lowry S."/>
            <person name="LaButti K."/>
            <person name="Han J."/>
            <person name="Copeland A."/>
            <person name="Lindquist E."/>
            <person name="Barry K."/>
            <person name="Schmutz J."/>
            <person name="Baker S.E."/>
            <person name="Ciuffetti L.M."/>
            <person name="Grigoriev I.V."/>
            <person name="Zhong S."/>
            <person name="Turgeon B.G."/>
        </authorList>
    </citation>
    <scope>NUCLEOTIDE SEQUENCE [LARGE SCALE GENOMIC DNA]</scope>
    <source>
        <strain evidence="2">28A</strain>
    </source>
</reference>
<gene>
    <name evidence="1" type="ORF">SETTUDRAFT_28925</name>
</gene>
<protein>
    <submittedName>
        <fullName evidence="1">Uncharacterized protein</fullName>
    </submittedName>
</protein>
<dbReference type="Proteomes" id="UP000016935">
    <property type="component" value="Unassembled WGS sequence"/>
</dbReference>
<evidence type="ECO:0000313" key="2">
    <source>
        <dbReference type="Proteomes" id="UP000016935"/>
    </source>
</evidence>
<dbReference type="GeneID" id="19403292"/>
<proteinExistence type="predicted"/>
<name>R0IMG7_EXST2</name>
<dbReference type="HOGENOM" id="CLU_2321821_0_0_1"/>
<accession>R0IMG7</accession>
<dbReference type="EMBL" id="KB908626">
    <property type="protein sequence ID" value="EOA85991.1"/>
    <property type="molecule type" value="Genomic_DNA"/>
</dbReference>
<sequence length="99" mass="10928">MATSRAVKNVPDATQTISSLMRDDREPVTRLPLMIKQGSDSHDRTYRGSPPFFNTLMGFGLGVNDTRQECSPADPMDNLSLETFLGIAQNSGERNPRTV</sequence>
<reference evidence="1 2" key="1">
    <citation type="journal article" date="2012" name="PLoS Pathog.">
        <title>Diverse lifestyles and strategies of plant pathogenesis encoded in the genomes of eighteen Dothideomycetes fungi.</title>
        <authorList>
            <person name="Ohm R.A."/>
            <person name="Feau N."/>
            <person name="Henrissat B."/>
            <person name="Schoch C.L."/>
            <person name="Horwitz B.A."/>
            <person name="Barry K.W."/>
            <person name="Condon B.J."/>
            <person name="Copeland A.C."/>
            <person name="Dhillon B."/>
            <person name="Glaser F."/>
            <person name="Hesse C.N."/>
            <person name="Kosti I."/>
            <person name="LaButti K."/>
            <person name="Lindquist E.A."/>
            <person name="Lucas S."/>
            <person name="Salamov A.A."/>
            <person name="Bradshaw R.E."/>
            <person name="Ciuffetti L."/>
            <person name="Hamelin R.C."/>
            <person name="Kema G.H.J."/>
            <person name="Lawrence C."/>
            <person name="Scott J.A."/>
            <person name="Spatafora J.W."/>
            <person name="Turgeon B.G."/>
            <person name="de Wit P.J.G.M."/>
            <person name="Zhong S."/>
            <person name="Goodwin S.B."/>
            <person name="Grigoriev I.V."/>
        </authorList>
    </citation>
    <scope>NUCLEOTIDE SEQUENCE [LARGE SCALE GENOMIC DNA]</scope>
    <source>
        <strain evidence="2">28A</strain>
    </source>
</reference>